<accession>A0AAV8TAB3</accession>
<dbReference type="PANTHER" id="PTHR11439:SF484">
    <property type="entry name" value="REVERSE TRANSCRIPTASE TY1_COPIA-TYPE DOMAIN-CONTAINING PROTEIN"/>
    <property type="match status" value="1"/>
</dbReference>
<dbReference type="SUPFAM" id="SSF56672">
    <property type="entry name" value="DNA/RNA polymerases"/>
    <property type="match status" value="1"/>
</dbReference>
<organism evidence="2 3">
    <name type="scientific">Erythroxylum novogranatense</name>
    <dbReference type="NCBI Taxonomy" id="1862640"/>
    <lineage>
        <taxon>Eukaryota</taxon>
        <taxon>Viridiplantae</taxon>
        <taxon>Streptophyta</taxon>
        <taxon>Embryophyta</taxon>
        <taxon>Tracheophyta</taxon>
        <taxon>Spermatophyta</taxon>
        <taxon>Magnoliopsida</taxon>
        <taxon>eudicotyledons</taxon>
        <taxon>Gunneridae</taxon>
        <taxon>Pentapetalae</taxon>
        <taxon>rosids</taxon>
        <taxon>fabids</taxon>
        <taxon>Malpighiales</taxon>
        <taxon>Erythroxylaceae</taxon>
        <taxon>Erythroxylum</taxon>
    </lineage>
</organism>
<dbReference type="InterPro" id="IPR013103">
    <property type="entry name" value="RVT_2"/>
</dbReference>
<feature type="domain" description="Reverse transcriptase Ty1/copia-type" evidence="1">
    <location>
        <begin position="7"/>
        <end position="101"/>
    </location>
</feature>
<reference evidence="2 3" key="1">
    <citation type="submission" date="2021-09" db="EMBL/GenBank/DDBJ databases">
        <title>Genomic insights and catalytic innovation underlie evolution of tropane alkaloids biosynthesis.</title>
        <authorList>
            <person name="Wang Y.-J."/>
            <person name="Tian T."/>
            <person name="Huang J.-P."/>
            <person name="Huang S.-X."/>
        </authorList>
    </citation>
    <scope>NUCLEOTIDE SEQUENCE [LARGE SCALE GENOMIC DNA]</scope>
    <source>
        <strain evidence="2">KIB-2018</strain>
        <tissue evidence="2">Leaf</tissue>
    </source>
</reference>
<comment type="caution">
    <text evidence="2">The sequence shown here is derived from an EMBL/GenBank/DDBJ whole genome shotgun (WGS) entry which is preliminary data.</text>
</comment>
<gene>
    <name evidence="2" type="ORF">K2173_003529</name>
</gene>
<name>A0AAV8TAB3_9ROSI</name>
<dbReference type="AlphaFoldDB" id="A0AAV8TAB3"/>
<evidence type="ECO:0000313" key="2">
    <source>
        <dbReference type="EMBL" id="KAJ8763747.1"/>
    </source>
</evidence>
<dbReference type="Proteomes" id="UP001159364">
    <property type="component" value="Linkage Group LG05"/>
</dbReference>
<evidence type="ECO:0000259" key="1">
    <source>
        <dbReference type="Pfam" id="PF07727"/>
    </source>
</evidence>
<dbReference type="PANTHER" id="PTHR11439">
    <property type="entry name" value="GAG-POL-RELATED RETROTRANSPOSON"/>
    <property type="match status" value="1"/>
</dbReference>
<dbReference type="EMBL" id="JAIWQS010000005">
    <property type="protein sequence ID" value="KAJ8763747.1"/>
    <property type="molecule type" value="Genomic_DNA"/>
</dbReference>
<proteinExistence type="predicted"/>
<sequence length="181" mass="20826">MIRCESDHFVFYKYTSSKQCIYLIVYMDDIVITGSDQGGIEQLKTHLFRHFQTKDLGLLRYFLDIEVAQSKSNIVLSQRKYALNILEETRTSDCRPTDSPMDPNSKLLPDQGMGKLSYLTITQPNISFLVSVDSQFLQAPCDSHWGTVIRNLRYIKGAPGKDYYMKTRVTHKLLDTLMLIA</sequence>
<protein>
    <recommendedName>
        <fullName evidence="1">Reverse transcriptase Ty1/copia-type domain-containing protein</fullName>
    </recommendedName>
</protein>
<evidence type="ECO:0000313" key="3">
    <source>
        <dbReference type="Proteomes" id="UP001159364"/>
    </source>
</evidence>
<keyword evidence="3" id="KW-1185">Reference proteome</keyword>
<dbReference type="Pfam" id="PF07727">
    <property type="entry name" value="RVT_2"/>
    <property type="match status" value="1"/>
</dbReference>
<dbReference type="InterPro" id="IPR043502">
    <property type="entry name" value="DNA/RNA_pol_sf"/>
</dbReference>